<feature type="domain" description="SnoaL-like" evidence="1">
    <location>
        <begin position="12"/>
        <end position="112"/>
    </location>
</feature>
<accession>A0A502CZ89</accession>
<proteinExistence type="predicted"/>
<dbReference type="EMBL" id="RCZM01000002">
    <property type="protein sequence ID" value="TPG18218.1"/>
    <property type="molecule type" value="Genomic_DNA"/>
</dbReference>
<name>A0A502CZ89_9MICO</name>
<sequence>MDTRNAAPSDVVQRLVDATNAHHLGALVECFAPGYVNQTPAHPSRGFVGREQVRRNWAQLFAAMPDLHCEVLASAVDGTHVWSEWEMRGTRPDGSAHLMRGVMVFEVTDDLVQSVRFYLEPVDEDPGTVDDAVAGALRGAP</sequence>
<dbReference type="Proteomes" id="UP000317722">
    <property type="component" value="Unassembled WGS sequence"/>
</dbReference>
<evidence type="ECO:0000259" key="1">
    <source>
        <dbReference type="Pfam" id="PF12680"/>
    </source>
</evidence>
<dbReference type="RefSeq" id="WP_140738394.1">
    <property type="nucleotide sequence ID" value="NZ_RCZM01000002.1"/>
</dbReference>
<organism evidence="2 3">
    <name type="scientific">Pedococcus bigeumensis</name>
    <dbReference type="NCBI Taxonomy" id="433644"/>
    <lineage>
        <taxon>Bacteria</taxon>
        <taxon>Bacillati</taxon>
        <taxon>Actinomycetota</taxon>
        <taxon>Actinomycetes</taxon>
        <taxon>Micrococcales</taxon>
        <taxon>Intrasporangiaceae</taxon>
        <taxon>Pedococcus</taxon>
    </lineage>
</organism>
<dbReference type="OrthoDB" id="3542814at2"/>
<dbReference type="InterPro" id="IPR037401">
    <property type="entry name" value="SnoaL-like"/>
</dbReference>
<gene>
    <name evidence="2" type="ORF">EAH86_07515</name>
</gene>
<dbReference type="AlphaFoldDB" id="A0A502CZ89"/>
<evidence type="ECO:0000313" key="2">
    <source>
        <dbReference type="EMBL" id="TPG18218.1"/>
    </source>
</evidence>
<dbReference type="SUPFAM" id="SSF54427">
    <property type="entry name" value="NTF2-like"/>
    <property type="match status" value="1"/>
</dbReference>
<keyword evidence="3" id="KW-1185">Reference proteome</keyword>
<dbReference type="Gene3D" id="3.10.450.50">
    <property type="match status" value="1"/>
</dbReference>
<protein>
    <submittedName>
        <fullName evidence="2">Nuclear transport factor 2 family protein</fullName>
    </submittedName>
</protein>
<dbReference type="InterPro" id="IPR032710">
    <property type="entry name" value="NTF2-like_dom_sf"/>
</dbReference>
<dbReference type="Pfam" id="PF12680">
    <property type="entry name" value="SnoaL_2"/>
    <property type="match status" value="1"/>
</dbReference>
<reference evidence="2 3" key="1">
    <citation type="journal article" date="2019" name="Environ. Microbiol.">
        <title>Species interactions and distinct microbial communities in high Arctic permafrost affected cryosols are associated with the CH4 and CO2 gas fluxes.</title>
        <authorList>
            <person name="Altshuler I."/>
            <person name="Hamel J."/>
            <person name="Turney S."/>
            <person name="Magnuson E."/>
            <person name="Levesque R."/>
            <person name="Greer C."/>
            <person name="Whyte L.G."/>
        </authorList>
    </citation>
    <scope>NUCLEOTIDE SEQUENCE [LARGE SCALE GENOMIC DNA]</scope>
    <source>
        <strain evidence="2 3">S9.3A</strain>
    </source>
</reference>
<comment type="caution">
    <text evidence="2">The sequence shown here is derived from an EMBL/GenBank/DDBJ whole genome shotgun (WGS) entry which is preliminary data.</text>
</comment>
<evidence type="ECO:0000313" key="3">
    <source>
        <dbReference type="Proteomes" id="UP000317722"/>
    </source>
</evidence>